<protein>
    <submittedName>
        <fullName evidence="1">Uncharacterized protein</fullName>
    </submittedName>
</protein>
<name>E3QJU5_COLGM</name>
<evidence type="ECO:0000313" key="2">
    <source>
        <dbReference type="Proteomes" id="UP000008782"/>
    </source>
</evidence>
<dbReference type="eggNOG" id="ENOG502RA6I">
    <property type="taxonomic scope" value="Eukaryota"/>
</dbReference>
<reference evidence="2" key="1">
    <citation type="journal article" date="2012" name="Nat. Genet.">
        <title>Lifestyle transitions in plant pathogenic Colletotrichum fungi deciphered by genome and transcriptome analyses.</title>
        <authorList>
            <person name="O'Connell R.J."/>
            <person name="Thon M.R."/>
            <person name="Hacquard S."/>
            <person name="Amyotte S.G."/>
            <person name="Kleemann J."/>
            <person name="Torres M.F."/>
            <person name="Damm U."/>
            <person name="Buiate E.A."/>
            <person name="Epstein L."/>
            <person name="Alkan N."/>
            <person name="Altmueller J."/>
            <person name="Alvarado-Balderrama L."/>
            <person name="Bauser C.A."/>
            <person name="Becker C."/>
            <person name="Birren B.W."/>
            <person name="Chen Z."/>
            <person name="Choi J."/>
            <person name="Crouch J.A."/>
            <person name="Duvick J.P."/>
            <person name="Farman M.A."/>
            <person name="Gan P."/>
            <person name="Heiman D."/>
            <person name="Henrissat B."/>
            <person name="Howard R.J."/>
            <person name="Kabbage M."/>
            <person name="Koch C."/>
            <person name="Kracher B."/>
            <person name="Kubo Y."/>
            <person name="Law A.D."/>
            <person name="Lebrun M.-H."/>
            <person name="Lee Y.-H."/>
            <person name="Miyara I."/>
            <person name="Moore N."/>
            <person name="Neumann U."/>
            <person name="Nordstroem K."/>
            <person name="Panaccione D.G."/>
            <person name="Panstruga R."/>
            <person name="Place M."/>
            <person name="Proctor R.H."/>
            <person name="Prusky D."/>
            <person name="Rech G."/>
            <person name="Reinhardt R."/>
            <person name="Rollins J.A."/>
            <person name="Rounsley S."/>
            <person name="Schardl C.L."/>
            <person name="Schwartz D.C."/>
            <person name="Shenoy N."/>
            <person name="Shirasu K."/>
            <person name="Sikhakolli U.R."/>
            <person name="Stueber K."/>
            <person name="Sukno S.A."/>
            <person name="Sweigard J.A."/>
            <person name="Takano Y."/>
            <person name="Takahara H."/>
            <person name="Trail F."/>
            <person name="van der Does H.C."/>
            <person name="Voll L.M."/>
            <person name="Will I."/>
            <person name="Young S."/>
            <person name="Zeng Q."/>
            <person name="Zhang J."/>
            <person name="Zhou S."/>
            <person name="Dickman M.B."/>
            <person name="Schulze-Lefert P."/>
            <person name="Ver Loren van Themaat E."/>
            <person name="Ma L.-J."/>
            <person name="Vaillancourt L.J."/>
        </authorList>
    </citation>
    <scope>NUCLEOTIDE SEQUENCE [LARGE SCALE GENOMIC DNA]</scope>
    <source>
        <strain evidence="2">M1.001 / M2 / FGSC 10212</strain>
    </source>
</reference>
<accession>E3QJU5</accession>
<dbReference type="AlphaFoldDB" id="E3QJU5"/>
<proteinExistence type="predicted"/>
<dbReference type="Proteomes" id="UP000008782">
    <property type="component" value="Unassembled WGS sequence"/>
</dbReference>
<keyword evidence="2" id="KW-1185">Reference proteome</keyword>
<sequence>MSDLEAYGELVRERIAQRMSGVGMEAWSYVIILLGVGMESSTPRNREILRELLYSVMRKGFASVEAFLADMRADE</sequence>
<dbReference type="EMBL" id="GG697353">
    <property type="protein sequence ID" value="EFQ31133.1"/>
    <property type="molecule type" value="Genomic_DNA"/>
</dbReference>
<dbReference type="GeneID" id="24411642"/>
<dbReference type="RefSeq" id="XP_008095153.1">
    <property type="nucleotide sequence ID" value="XM_008096962.1"/>
</dbReference>
<dbReference type="OrthoDB" id="4794000at2759"/>
<dbReference type="VEuPathDB" id="FungiDB:GLRG_06277"/>
<gene>
    <name evidence="1" type="ORF">GLRG_06277</name>
</gene>
<evidence type="ECO:0000313" key="1">
    <source>
        <dbReference type="EMBL" id="EFQ31133.1"/>
    </source>
</evidence>
<dbReference type="HOGENOM" id="CLU_2670925_0_0_1"/>
<organism evidence="2">
    <name type="scientific">Colletotrichum graminicola (strain M1.001 / M2 / FGSC 10212)</name>
    <name type="common">Maize anthracnose fungus</name>
    <name type="synonym">Glomerella graminicola</name>
    <dbReference type="NCBI Taxonomy" id="645133"/>
    <lineage>
        <taxon>Eukaryota</taxon>
        <taxon>Fungi</taxon>
        <taxon>Dikarya</taxon>
        <taxon>Ascomycota</taxon>
        <taxon>Pezizomycotina</taxon>
        <taxon>Sordariomycetes</taxon>
        <taxon>Hypocreomycetidae</taxon>
        <taxon>Glomerellales</taxon>
        <taxon>Glomerellaceae</taxon>
        <taxon>Colletotrichum</taxon>
        <taxon>Colletotrichum graminicola species complex</taxon>
    </lineage>
</organism>